<dbReference type="Pfam" id="PF23211">
    <property type="entry name" value="LRR_LRWD1"/>
    <property type="match status" value="1"/>
</dbReference>
<sequence length="154" mass="16748">MATLGPEEEAEKAQADFVKSAVRDVRYGPESLSEFTQWRVRMISEELVAASRTQVQKANSPEKPPEAGAAHKPRARLAALKRPDDVPLSLSPSKRACASPSAQVEGGPVAGSDGSQPAMKLEPLHFLQCHSKNNSPQDLETQLWACAFEPAWEE</sequence>
<evidence type="ECO:0000313" key="10">
    <source>
        <dbReference type="Proteomes" id="UP000236370"/>
    </source>
</evidence>
<evidence type="ECO:0000259" key="8">
    <source>
        <dbReference type="Pfam" id="PF23215"/>
    </source>
</evidence>
<protein>
    <submittedName>
        <fullName evidence="9">LRWD1 isoform 2</fullName>
    </submittedName>
</protein>
<evidence type="ECO:0000256" key="5">
    <source>
        <dbReference type="ARBA" id="ARBA00023242"/>
    </source>
</evidence>
<reference evidence="9 10" key="1">
    <citation type="submission" date="2017-12" db="EMBL/GenBank/DDBJ databases">
        <title>High-resolution comparative analysis of great ape genomes.</title>
        <authorList>
            <person name="Pollen A."/>
            <person name="Hastie A."/>
            <person name="Hormozdiari F."/>
            <person name="Dougherty M."/>
            <person name="Liu R."/>
            <person name="Chaisson M."/>
            <person name="Hoppe E."/>
            <person name="Hill C."/>
            <person name="Pang A."/>
            <person name="Hillier L."/>
            <person name="Baker C."/>
            <person name="Armstrong J."/>
            <person name="Shendure J."/>
            <person name="Paten B."/>
            <person name="Wilson R."/>
            <person name="Chao H."/>
            <person name="Schneider V."/>
            <person name="Ventura M."/>
            <person name="Kronenberg Z."/>
            <person name="Murali S."/>
            <person name="Gordon D."/>
            <person name="Cantsilieris S."/>
            <person name="Munson K."/>
            <person name="Nelson B."/>
            <person name="Raja A."/>
            <person name="Underwood J."/>
            <person name="Diekhans M."/>
            <person name="Fiddes I."/>
            <person name="Haussler D."/>
            <person name="Eichler E."/>
        </authorList>
    </citation>
    <scope>NUCLEOTIDE SEQUENCE [LARGE SCALE GENOMIC DNA]</scope>
    <source>
        <strain evidence="9">Yerkes chimp pedigree #C0471</strain>
    </source>
</reference>
<evidence type="ECO:0000256" key="4">
    <source>
        <dbReference type="ARBA" id="ARBA00023212"/>
    </source>
</evidence>
<evidence type="ECO:0000256" key="2">
    <source>
        <dbReference type="ARBA" id="ARBA00004245"/>
    </source>
</evidence>
<evidence type="ECO:0000313" key="9">
    <source>
        <dbReference type="EMBL" id="PNI88299.1"/>
    </source>
</evidence>
<feature type="non-terminal residue" evidence="9">
    <location>
        <position position="154"/>
    </location>
</feature>
<dbReference type="EMBL" id="NBAG03000184">
    <property type="protein sequence ID" value="PNI88299.1"/>
    <property type="molecule type" value="Genomic_DNA"/>
</dbReference>
<feature type="domain" description="Leucine-rich repeat and WD repeat-containing protein 1 LRR" evidence="7">
    <location>
        <begin position="1"/>
        <end position="43"/>
    </location>
</feature>
<dbReference type="PANTHER" id="PTHR24370">
    <property type="entry name" value="OPTICIN"/>
    <property type="match status" value="1"/>
</dbReference>
<dbReference type="PANTHER" id="PTHR24370:SF10">
    <property type="entry name" value="LEUCINE-RICH REPEAT AND WD REPEAT-CONTAINING PROTEIN 1"/>
    <property type="match status" value="1"/>
</dbReference>
<organism evidence="9 10">
    <name type="scientific">Pan troglodytes</name>
    <name type="common">Chimpanzee</name>
    <dbReference type="NCBI Taxonomy" id="9598"/>
    <lineage>
        <taxon>Eukaryota</taxon>
        <taxon>Metazoa</taxon>
        <taxon>Chordata</taxon>
        <taxon>Craniata</taxon>
        <taxon>Vertebrata</taxon>
        <taxon>Euteleostomi</taxon>
        <taxon>Mammalia</taxon>
        <taxon>Eutheria</taxon>
        <taxon>Euarchontoglires</taxon>
        <taxon>Primates</taxon>
        <taxon>Haplorrhini</taxon>
        <taxon>Catarrhini</taxon>
        <taxon>Hominidae</taxon>
        <taxon>Pan</taxon>
    </lineage>
</organism>
<accession>A0A2J8PWB7</accession>
<proteinExistence type="predicted"/>
<dbReference type="Pfam" id="PF23215">
    <property type="entry name" value="WD_LRWD1"/>
    <property type="match status" value="1"/>
</dbReference>
<dbReference type="AlphaFoldDB" id="A0A2J8PWB7"/>
<comment type="caution">
    <text evidence="9">The sequence shown here is derived from an EMBL/GenBank/DDBJ whole genome shotgun (WGS) entry which is preliminary data.</text>
</comment>
<evidence type="ECO:0000256" key="6">
    <source>
        <dbReference type="SAM" id="MobiDB-lite"/>
    </source>
</evidence>
<name>A0A2J8PWB7_PANTR</name>
<feature type="region of interest" description="Disordered" evidence="6">
    <location>
        <begin position="52"/>
        <end position="118"/>
    </location>
</feature>
<evidence type="ECO:0000259" key="7">
    <source>
        <dbReference type="Pfam" id="PF23211"/>
    </source>
</evidence>
<evidence type="ECO:0000256" key="3">
    <source>
        <dbReference type="ARBA" id="ARBA00022490"/>
    </source>
</evidence>
<keyword evidence="4" id="KW-0206">Cytoskeleton</keyword>
<dbReference type="GO" id="GO:0005634">
    <property type="term" value="C:nucleus"/>
    <property type="evidence" value="ECO:0007669"/>
    <property type="project" value="UniProtKB-SubCell"/>
</dbReference>
<dbReference type="GO" id="GO:0005856">
    <property type="term" value="C:cytoskeleton"/>
    <property type="evidence" value="ECO:0007669"/>
    <property type="project" value="UniProtKB-SubCell"/>
</dbReference>
<comment type="subcellular location">
    <subcellularLocation>
        <location evidence="2">Cytoplasm</location>
        <location evidence="2">Cytoskeleton</location>
    </subcellularLocation>
    <subcellularLocation>
        <location evidence="1">Nucleus</location>
    </subcellularLocation>
</comment>
<gene>
    <name evidence="9" type="ORF">CK820_G0055415</name>
</gene>
<evidence type="ECO:0000256" key="1">
    <source>
        <dbReference type="ARBA" id="ARBA00004123"/>
    </source>
</evidence>
<keyword evidence="3" id="KW-0963">Cytoplasm</keyword>
<keyword evidence="5" id="KW-0539">Nucleus</keyword>
<dbReference type="Proteomes" id="UP000236370">
    <property type="component" value="Unassembled WGS sequence"/>
</dbReference>
<dbReference type="InterPro" id="IPR056160">
    <property type="entry name" value="WD_LRWD1"/>
</dbReference>
<dbReference type="InterPro" id="IPR056363">
    <property type="entry name" value="LRR_LRWD1_dom"/>
</dbReference>
<dbReference type="InterPro" id="IPR052489">
    <property type="entry name" value="LRWD1"/>
</dbReference>
<feature type="domain" description="Leucine-rich repeat and WD repeat-containing protein 1 WD" evidence="8">
    <location>
        <begin position="113"/>
        <end position="154"/>
    </location>
</feature>